<accession>A0AAN7AGA5</accession>
<dbReference type="InterPro" id="IPR057229">
    <property type="entry name" value="DUF7907"/>
</dbReference>
<keyword evidence="4" id="KW-1185">Reference proteome</keyword>
<evidence type="ECO:0000256" key="1">
    <source>
        <dbReference type="SAM" id="SignalP"/>
    </source>
</evidence>
<feature type="chain" id="PRO_5042891301" evidence="1">
    <location>
        <begin position="20"/>
        <end position="196"/>
    </location>
</feature>
<proteinExistence type="predicted"/>
<dbReference type="AlphaFoldDB" id="A0AAN7AGA5"/>
<keyword evidence="1" id="KW-0732">Signal</keyword>
<dbReference type="Pfam" id="PF25484">
    <property type="entry name" value="DUF7907"/>
    <property type="match status" value="1"/>
</dbReference>
<reference evidence="3" key="1">
    <citation type="journal article" date="2023" name="Mol. Phylogenet. Evol.">
        <title>Genome-scale phylogeny and comparative genomics of the fungal order Sordariales.</title>
        <authorList>
            <person name="Hensen N."/>
            <person name="Bonometti L."/>
            <person name="Westerberg I."/>
            <person name="Brannstrom I.O."/>
            <person name="Guillou S."/>
            <person name="Cros-Aarteil S."/>
            <person name="Calhoun S."/>
            <person name="Haridas S."/>
            <person name="Kuo A."/>
            <person name="Mondo S."/>
            <person name="Pangilinan J."/>
            <person name="Riley R."/>
            <person name="LaButti K."/>
            <person name="Andreopoulos B."/>
            <person name="Lipzen A."/>
            <person name="Chen C."/>
            <person name="Yan M."/>
            <person name="Daum C."/>
            <person name="Ng V."/>
            <person name="Clum A."/>
            <person name="Steindorff A."/>
            <person name="Ohm R.A."/>
            <person name="Martin F."/>
            <person name="Silar P."/>
            <person name="Natvig D.O."/>
            <person name="Lalanne C."/>
            <person name="Gautier V."/>
            <person name="Ament-Velasquez S.L."/>
            <person name="Kruys A."/>
            <person name="Hutchinson M.I."/>
            <person name="Powell A.J."/>
            <person name="Barry K."/>
            <person name="Miller A.N."/>
            <person name="Grigoriev I.V."/>
            <person name="Debuchy R."/>
            <person name="Gladieux P."/>
            <person name="Hiltunen Thoren M."/>
            <person name="Johannesson H."/>
        </authorList>
    </citation>
    <scope>NUCLEOTIDE SEQUENCE</scope>
    <source>
        <strain evidence="3">PSN309</strain>
    </source>
</reference>
<evidence type="ECO:0000313" key="3">
    <source>
        <dbReference type="EMBL" id="KAK4187521.1"/>
    </source>
</evidence>
<evidence type="ECO:0000259" key="2">
    <source>
        <dbReference type="Pfam" id="PF25484"/>
    </source>
</evidence>
<comment type="caution">
    <text evidence="3">The sequence shown here is derived from an EMBL/GenBank/DDBJ whole genome shotgun (WGS) entry which is preliminary data.</text>
</comment>
<sequence length="196" mass="21201">MLTKTLLPALAALFSLTSAQNYPDQSAPFSLKISDAADASLNNKYLYACHSGAAIEQLCLGDKAEHADAYSTYYHNTSEWSSGTGTLVWNLPYSDGIASSGLTFAYNPASNVVLSYFIPGDSNAVRIGFNEENKLFVPAYIDDVLTPGGEKPFYNWEVCTTQFSGYRYQALAWVTVGTPVTGSWGCVSVNVTKEAI</sequence>
<dbReference type="Proteomes" id="UP001302126">
    <property type="component" value="Unassembled WGS sequence"/>
</dbReference>
<evidence type="ECO:0000313" key="4">
    <source>
        <dbReference type="Proteomes" id="UP001302126"/>
    </source>
</evidence>
<reference evidence="3" key="2">
    <citation type="submission" date="2023-05" db="EMBL/GenBank/DDBJ databases">
        <authorList>
            <consortium name="Lawrence Berkeley National Laboratory"/>
            <person name="Steindorff A."/>
            <person name="Hensen N."/>
            <person name="Bonometti L."/>
            <person name="Westerberg I."/>
            <person name="Brannstrom I.O."/>
            <person name="Guillou S."/>
            <person name="Cros-Aarteil S."/>
            <person name="Calhoun S."/>
            <person name="Haridas S."/>
            <person name="Kuo A."/>
            <person name="Mondo S."/>
            <person name="Pangilinan J."/>
            <person name="Riley R."/>
            <person name="Labutti K."/>
            <person name="Andreopoulos B."/>
            <person name="Lipzen A."/>
            <person name="Chen C."/>
            <person name="Yanf M."/>
            <person name="Daum C."/>
            <person name="Ng V."/>
            <person name="Clum A."/>
            <person name="Ohm R."/>
            <person name="Martin F."/>
            <person name="Silar P."/>
            <person name="Natvig D."/>
            <person name="Lalanne C."/>
            <person name="Gautier V."/>
            <person name="Ament-Velasquez S.L."/>
            <person name="Kruys A."/>
            <person name="Hutchinson M.I."/>
            <person name="Powell A.J."/>
            <person name="Barry K."/>
            <person name="Miller A.N."/>
            <person name="Grigoriev I.V."/>
            <person name="Debuchy R."/>
            <person name="Gladieux P."/>
            <person name="Thoren M.H."/>
            <person name="Johannesson H."/>
        </authorList>
    </citation>
    <scope>NUCLEOTIDE SEQUENCE</scope>
    <source>
        <strain evidence="3">PSN309</strain>
    </source>
</reference>
<feature type="signal peptide" evidence="1">
    <location>
        <begin position="1"/>
        <end position="19"/>
    </location>
</feature>
<gene>
    <name evidence="3" type="ORF">QBC35DRAFT_231653</name>
</gene>
<feature type="domain" description="DUF7907" evidence="2">
    <location>
        <begin position="26"/>
        <end position="194"/>
    </location>
</feature>
<name>A0AAN7AGA5_9PEZI</name>
<organism evidence="3 4">
    <name type="scientific">Podospora australis</name>
    <dbReference type="NCBI Taxonomy" id="1536484"/>
    <lineage>
        <taxon>Eukaryota</taxon>
        <taxon>Fungi</taxon>
        <taxon>Dikarya</taxon>
        <taxon>Ascomycota</taxon>
        <taxon>Pezizomycotina</taxon>
        <taxon>Sordariomycetes</taxon>
        <taxon>Sordariomycetidae</taxon>
        <taxon>Sordariales</taxon>
        <taxon>Podosporaceae</taxon>
        <taxon>Podospora</taxon>
    </lineage>
</organism>
<protein>
    <submittedName>
        <fullName evidence="3">Cell wall protein RHD3</fullName>
    </submittedName>
</protein>
<dbReference type="EMBL" id="MU864401">
    <property type="protein sequence ID" value="KAK4187521.1"/>
    <property type="molecule type" value="Genomic_DNA"/>
</dbReference>